<dbReference type="AlphaFoldDB" id="A0A1B6NSA7"/>
<name>A0A1B6NSA7_9ZZZZ</name>
<organism evidence="1">
    <name type="scientific">marine sediment metagenome</name>
    <dbReference type="NCBI Taxonomy" id="412755"/>
    <lineage>
        <taxon>unclassified sequences</taxon>
        <taxon>metagenomes</taxon>
        <taxon>ecological metagenomes</taxon>
    </lineage>
</organism>
<comment type="caution">
    <text evidence="1">The sequence shown here is derived from an EMBL/GenBank/DDBJ whole genome shotgun (WGS) entry which is preliminary data.</text>
</comment>
<gene>
    <name evidence="1" type="ORF">MGSAQ_002145</name>
</gene>
<evidence type="ECO:0000313" key="1">
    <source>
        <dbReference type="EMBL" id="KTF06360.1"/>
    </source>
</evidence>
<reference evidence="1" key="1">
    <citation type="submission" date="2013-11" db="EMBL/GenBank/DDBJ databases">
        <title>Microbial diversity, functional groups and degradation webs in Northern and Southern Mediterranean and Red Sea marine crude oil polluted sites.</title>
        <authorList>
            <person name="Daffonchio D."/>
            <person name="Mapelli F."/>
            <person name="Ferrer M."/>
            <person name="Richter M."/>
            <person name="Cherif A."/>
            <person name="Malkawi H.I."/>
            <person name="Yakimov M.M."/>
            <person name="Abdel-Fattah Y.R."/>
            <person name="Blaghen M."/>
            <person name="Golyshin P.N."/>
            <person name="Kalogerakis N."/>
            <person name="Boon N."/>
            <person name="Magagnini M."/>
            <person name="Fava F."/>
        </authorList>
    </citation>
    <scope>NUCLEOTIDE SEQUENCE</scope>
</reference>
<accession>A0A1B6NSA7</accession>
<dbReference type="EMBL" id="AYSL01001202">
    <property type="protein sequence ID" value="KTF06360.1"/>
    <property type="molecule type" value="Genomic_DNA"/>
</dbReference>
<protein>
    <submittedName>
        <fullName evidence="1">Uncharacterized protein</fullName>
    </submittedName>
</protein>
<sequence length="41" mass="4434">MQPPPLSTKRRSTTWVVLMRPASVKTQLLGSGSSRAPARSP</sequence>
<proteinExistence type="predicted"/>